<evidence type="ECO:0000259" key="1">
    <source>
        <dbReference type="Pfam" id="PF07791"/>
    </source>
</evidence>
<accession>A0ABX7P0F2</accession>
<evidence type="ECO:0000313" key="3">
    <source>
        <dbReference type="Proteomes" id="UP000662747"/>
    </source>
</evidence>
<gene>
    <name evidence="2" type="ORF">JY651_04350</name>
</gene>
<proteinExistence type="predicted"/>
<name>A0ABX7P0F2_9BACT</name>
<sequence>MRYFELDQELYISGRWYLGCPMDGQGQEVGSWLFAQGEHVSVEQPLKVGLTRSGEPLDYSLADAGAVPVVHPKVAAVFSALAPGDIQTWPIQVEGQPEPYVLINITRLVDCIDDQASEHVERWIPEDENDQPERAGEYRNVRGMRIDKARVGEPKVFRPWGWAIVIVVTENIKEALERTGATGLKFTEV</sequence>
<dbReference type="EMBL" id="CP071090">
    <property type="protein sequence ID" value="QSQ24208.1"/>
    <property type="molecule type" value="Genomic_DNA"/>
</dbReference>
<feature type="domain" description="Immunity MXAN-0049 protein" evidence="1">
    <location>
        <begin position="97"/>
        <end position="189"/>
    </location>
</feature>
<protein>
    <recommendedName>
        <fullName evidence="1">Immunity MXAN-0049 protein domain-containing protein</fullName>
    </recommendedName>
</protein>
<dbReference type="RefSeq" id="WP_206725774.1">
    <property type="nucleotide sequence ID" value="NZ_CP071090.1"/>
</dbReference>
<keyword evidence="3" id="KW-1185">Reference proteome</keyword>
<dbReference type="InterPro" id="IPR012433">
    <property type="entry name" value="Imm11"/>
</dbReference>
<evidence type="ECO:0000313" key="2">
    <source>
        <dbReference type="EMBL" id="QSQ24208.1"/>
    </source>
</evidence>
<reference evidence="2 3" key="1">
    <citation type="submission" date="2021-02" db="EMBL/GenBank/DDBJ databases">
        <title>De Novo genome assembly of isolated myxobacteria.</title>
        <authorList>
            <person name="Stevens D.C."/>
        </authorList>
    </citation>
    <scope>NUCLEOTIDE SEQUENCE [LARGE SCALE GENOMIC DNA]</scope>
    <source>
        <strain evidence="3">SCPEA02</strain>
    </source>
</reference>
<dbReference type="Pfam" id="PF07791">
    <property type="entry name" value="Imm11"/>
    <property type="match status" value="1"/>
</dbReference>
<organism evidence="2 3">
    <name type="scientific">Pyxidicoccus parkwayensis</name>
    <dbReference type="NCBI Taxonomy" id="2813578"/>
    <lineage>
        <taxon>Bacteria</taxon>
        <taxon>Pseudomonadati</taxon>
        <taxon>Myxococcota</taxon>
        <taxon>Myxococcia</taxon>
        <taxon>Myxococcales</taxon>
        <taxon>Cystobacterineae</taxon>
        <taxon>Myxococcaceae</taxon>
        <taxon>Pyxidicoccus</taxon>
    </lineage>
</organism>
<dbReference type="Proteomes" id="UP000662747">
    <property type="component" value="Chromosome"/>
</dbReference>